<evidence type="ECO:0000313" key="5">
    <source>
        <dbReference type="Proteomes" id="UP001183420"/>
    </source>
</evidence>
<organism evidence="4 5">
    <name type="scientific">Streptomyces millisiae</name>
    <dbReference type="NCBI Taxonomy" id="3075542"/>
    <lineage>
        <taxon>Bacteria</taxon>
        <taxon>Bacillati</taxon>
        <taxon>Actinomycetota</taxon>
        <taxon>Actinomycetes</taxon>
        <taxon>Kitasatosporales</taxon>
        <taxon>Streptomycetaceae</taxon>
        <taxon>Streptomyces</taxon>
    </lineage>
</organism>
<dbReference type="PRINTS" id="PR00081">
    <property type="entry name" value="GDHRDH"/>
</dbReference>
<keyword evidence="5" id="KW-1185">Reference proteome</keyword>
<sequence>MGRLIGRTAVVTGASRGIGRAIARRLAADGAEVAVHYGSGEAAARETVAGIERAGGRAFAVHAELGTDGDVDTLFAGLERGLAGRPLDILVNNAAAAPTGPVETDTPERFDRLFAVNVRAPYFIVQRALPLLRDGGRIISLTSVATRVANPGQTAFAMGKGALETMTLTLAGALGTRGITVHAIAPGATRTEDNAAVFEQPGLAEFITGQTALDRLGRAEDVADAVAFLASDDARWITGQVLDASGGLHLGLRV</sequence>
<dbReference type="PRINTS" id="PR00080">
    <property type="entry name" value="SDRFAMILY"/>
</dbReference>
<dbReference type="Pfam" id="PF13561">
    <property type="entry name" value="adh_short_C2"/>
    <property type="match status" value="1"/>
</dbReference>
<dbReference type="InterPro" id="IPR036291">
    <property type="entry name" value="NAD(P)-bd_dom_sf"/>
</dbReference>
<comment type="caution">
    <text evidence="4">The sequence shown here is derived from an EMBL/GenBank/DDBJ whole genome shotgun (WGS) entry which is preliminary data.</text>
</comment>
<protein>
    <submittedName>
        <fullName evidence="4">SDR family oxidoreductase</fullName>
    </submittedName>
</protein>
<feature type="domain" description="Ketoreductase" evidence="3">
    <location>
        <begin position="7"/>
        <end position="187"/>
    </location>
</feature>
<evidence type="ECO:0000313" key="4">
    <source>
        <dbReference type="EMBL" id="MDT0319866.1"/>
    </source>
</evidence>
<dbReference type="PANTHER" id="PTHR43639:SF1">
    <property type="entry name" value="SHORT-CHAIN DEHYDROGENASE_REDUCTASE FAMILY PROTEIN"/>
    <property type="match status" value="1"/>
</dbReference>
<evidence type="ECO:0000256" key="2">
    <source>
        <dbReference type="ARBA" id="ARBA00023002"/>
    </source>
</evidence>
<keyword evidence="2" id="KW-0560">Oxidoreductase</keyword>
<dbReference type="Proteomes" id="UP001183420">
    <property type="component" value="Unassembled WGS sequence"/>
</dbReference>
<dbReference type="InterPro" id="IPR002347">
    <property type="entry name" value="SDR_fam"/>
</dbReference>
<evidence type="ECO:0000256" key="1">
    <source>
        <dbReference type="ARBA" id="ARBA00006484"/>
    </source>
</evidence>
<dbReference type="PANTHER" id="PTHR43639">
    <property type="entry name" value="OXIDOREDUCTASE, SHORT-CHAIN DEHYDROGENASE/REDUCTASE FAMILY (AFU_ORTHOLOGUE AFUA_5G02870)"/>
    <property type="match status" value="1"/>
</dbReference>
<accession>A0ABU2LQK8</accession>
<name>A0ABU2LQK8_9ACTN</name>
<gene>
    <name evidence="4" type="ORF">RNC47_16125</name>
</gene>
<dbReference type="Gene3D" id="3.40.50.720">
    <property type="entry name" value="NAD(P)-binding Rossmann-like Domain"/>
    <property type="match status" value="1"/>
</dbReference>
<dbReference type="RefSeq" id="WP_311599399.1">
    <property type="nucleotide sequence ID" value="NZ_JAVREM010000018.1"/>
</dbReference>
<dbReference type="SMART" id="SM00822">
    <property type="entry name" value="PKS_KR"/>
    <property type="match status" value="1"/>
</dbReference>
<proteinExistence type="inferred from homology"/>
<comment type="similarity">
    <text evidence="1">Belongs to the short-chain dehydrogenases/reductases (SDR) family.</text>
</comment>
<dbReference type="SUPFAM" id="SSF51735">
    <property type="entry name" value="NAD(P)-binding Rossmann-fold domains"/>
    <property type="match status" value="1"/>
</dbReference>
<evidence type="ECO:0000259" key="3">
    <source>
        <dbReference type="SMART" id="SM00822"/>
    </source>
</evidence>
<dbReference type="EMBL" id="JAVREM010000018">
    <property type="protein sequence ID" value="MDT0319866.1"/>
    <property type="molecule type" value="Genomic_DNA"/>
</dbReference>
<reference evidence="5" key="1">
    <citation type="submission" date="2023-07" db="EMBL/GenBank/DDBJ databases">
        <title>30 novel species of actinomycetes from the DSMZ collection.</title>
        <authorList>
            <person name="Nouioui I."/>
        </authorList>
    </citation>
    <scope>NUCLEOTIDE SEQUENCE [LARGE SCALE GENOMIC DNA]</scope>
    <source>
        <strain evidence="5">DSM 44918</strain>
    </source>
</reference>
<dbReference type="InterPro" id="IPR057326">
    <property type="entry name" value="KR_dom"/>
</dbReference>